<evidence type="ECO:0000313" key="3">
    <source>
        <dbReference type="Proteomes" id="UP000676649"/>
    </source>
</evidence>
<dbReference type="InterPro" id="IPR012337">
    <property type="entry name" value="RNaseH-like_sf"/>
</dbReference>
<protein>
    <submittedName>
        <fullName evidence="2">IS1380 family transposase</fullName>
    </submittedName>
</protein>
<dbReference type="EMBL" id="CP073754">
    <property type="protein sequence ID" value="QWF72065.1"/>
    <property type="molecule type" value="Genomic_DNA"/>
</dbReference>
<keyword evidence="3" id="KW-1185">Reference proteome</keyword>
<organism evidence="2 3">
    <name type="scientific">Methylomonas paludis</name>
    <dbReference type="NCBI Taxonomy" id="1173101"/>
    <lineage>
        <taxon>Bacteria</taxon>
        <taxon>Pseudomonadati</taxon>
        <taxon>Pseudomonadota</taxon>
        <taxon>Gammaproteobacteria</taxon>
        <taxon>Methylococcales</taxon>
        <taxon>Methylococcaceae</taxon>
        <taxon>Methylomonas</taxon>
    </lineage>
</organism>
<dbReference type="NCBIfam" id="NF033539">
    <property type="entry name" value="transpos_IS1380"/>
    <property type="match status" value="1"/>
</dbReference>
<dbReference type="RefSeq" id="WP_215584146.1">
    <property type="nucleotide sequence ID" value="NZ_CP073754.1"/>
</dbReference>
<dbReference type="Proteomes" id="UP000676649">
    <property type="component" value="Chromosome"/>
</dbReference>
<dbReference type="InterPro" id="IPR047960">
    <property type="entry name" value="Transpos_IS1380"/>
</dbReference>
<sequence length="444" mass="50759">MEHFILEQSETEIYTSHSGLALVGLCLNQYGKLNQALKSGIPLRHGIAHSDIIKSYMGTLCLGKSDFEAIENYRHDLYFKSSLSIKQVPSTARLRQRLDEQAEALLPIVYNSNIDFMVEAQVPVTPLKTGHVALDMDVYPMNNEKTRKEGISRTYKGYDGYAPIAAYLGNEGWCLTNELRVGKQHCQSEFQYTLERVIPAAKRLTDKPLLVRLDSGHDALDTRIWLSGDEQVDFIVKWNPRKQDVETWLAQAEQKGQWTSPREGKRVALFSVEEQQTRSDKTYRFRRVMQITERTTTASGQMLLIPDIEIEGWWTSLDQSHYDDAHIIALYRDHATAEQFHSEFKTDLDIERLPSGKFATNDLIMTLSAYSYNILRWIGLIGLLGDISPVRHPAKRRRIKTVMQELMYLAARVIRTGRRLKLRFSAACTGFKAFEATYAKLAAS</sequence>
<evidence type="ECO:0000313" key="2">
    <source>
        <dbReference type="EMBL" id="QWF72065.1"/>
    </source>
</evidence>
<feature type="domain" description="Transposase DDE" evidence="1">
    <location>
        <begin position="15"/>
        <end position="442"/>
    </location>
</feature>
<dbReference type="AlphaFoldDB" id="A0A975RA40"/>
<accession>A0A975RA40</accession>
<proteinExistence type="predicted"/>
<dbReference type="InterPro" id="IPR025668">
    <property type="entry name" value="Tnp_DDE_dom"/>
</dbReference>
<reference evidence="2" key="1">
    <citation type="submission" date="2021-04" db="EMBL/GenBank/DDBJ databases">
        <title>Draft genome sequence data of methanotrophic Methylovulum sp. strain S1L and Methylomonas sp. strain S2AM isolated from boreal lake water columns.</title>
        <authorList>
            <person name="Rissanen A.J."/>
            <person name="Mangayil R."/>
            <person name="Svenning M.M."/>
            <person name="Khanongnuch R."/>
        </authorList>
    </citation>
    <scope>NUCLEOTIDE SEQUENCE</scope>
    <source>
        <strain evidence="2">S2AM</strain>
    </source>
</reference>
<gene>
    <name evidence="2" type="ORF">KEF85_06325</name>
</gene>
<dbReference type="Pfam" id="PF13701">
    <property type="entry name" value="DDE_Tnp_1_4"/>
    <property type="match status" value="1"/>
</dbReference>
<dbReference type="SUPFAM" id="SSF53098">
    <property type="entry name" value="Ribonuclease H-like"/>
    <property type="match status" value="1"/>
</dbReference>
<name>A0A975RA40_9GAMM</name>
<dbReference type="KEGG" id="mpad:KEF85_06325"/>
<evidence type="ECO:0000259" key="1">
    <source>
        <dbReference type="Pfam" id="PF13701"/>
    </source>
</evidence>